<dbReference type="AlphaFoldDB" id="A0A3D4S5Y4"/>
<evidence type="ECO:0000256" key="1">
    <source>
        <dbReference type="ARBA" id="ARBA00022801"/>
    </source>
</evidence>
<dbReference type="InterPro" id="IPR029058">
    <property type="entry name" value="AB_hydrolase_fold"/>
</dbReference>
<protein>
    <submittedName>
        <fullName evidence="4">Esterase</fullName>
    </submittedName>
</protein>
<dbReference type="Gene3D" id="3.40.50.1820">
    <property type="entry name" value="alpha/beta hydrolase"/>
    <property type="match status" value="1"/>
</dbReference>
<feature type="domain" description="AB hydrolase-1" evidence="3">
    <location>
        <begin position="29"/>
        <end position="139"/>
    </location>
</feature>
<evidence type="ECO:0000259" key="3">
    <source>
        <dbReference type="Pfam" id="PF00561"/>
    </source>
</evidence>
<dbReference type="PANTHER" id="PTHR22946">
    <property type="entry name" value="DIENELACTONE HYDROLASE DOMAIN-CONTAINING PROTEIN-RELATED"/>
    <property type="match status" value="1"/>
</dbReference>
<evidence type="ECO:0000256" key="2">
    <source>
        <dbReference type="ARBA" id="ARBA00038115"/>
    </source>
</evidence>
<dbReference type="STRING" id="1121105.GCA_000421665_00089"/>
<dbReference type="InterPro" id="IPR050261">
    <property type="entry name" value="FrsA_esterase"/>
</dbReference>
<keyword evidence="1" id="KW-0378">Hydrolase</keyword>
<dbReference type="SUPFAM" id="SSF53474">
    <property type="entry name" value="alpha/beta-Hydrolases"/>
    <property type="match status" value="1"/>
</dbReference>
<evidence type="ECO:0000313" key="4">
    <source>
        <dbReference type="EMBL" id="HCS93351.1"/>
    </source>
</evidence>
<dbReference type="GO" id="GO:0052689">
    <property type="term" value="F:carboxylic ester hydrolase activity"/>
    <property type="evidence" value="ECO:0007669"/>
    <property type="project" value="UniProtKB-ARBA"/>
</dbReference>
<dbReference type="Proteomes" id="UP000262195">
    <property type="component" value="Unassembled WGS sequence"/>
</dbReference>
<comment type="caution">
    <text evidence="4">The sequence shown here is derived from an EMBL/GenBank/DDBJ whole genome shotgun (WGS) entry which is preliminary data.</text>
</comment>
<dbReference type="InterPro" id="IPR000073">
    <property type="entry name" value="AB_hydrolase_1"/>
</dbReference>
<proteinExistence type="inferred from homology"/>
<dbReference type="EMBL" id="DQHO01000013">
    <property type="protein sequence ID" value="HCS93351.1"/>
    <property type="molecule type" value="Genomic_DNA"/>
</dbReference>
<accession>A0A3D4S5Y4</accession>
<organism evidence="4 5">
    <name type="scientific">Bavariicoccus seileri</name>
    <dbReference type="NCBI Taxonomy" id="549685"/>
    <lineage>
        <taxon>Bacteria</taxon>
        <taxon>Bacillati</taxon>
        <taxon>Bacillota</taxon>
        <taxon>Bacilli</taxon>
        <taxon>Lactobacillales</taxon>
        <taxon>Enterococcaceae</taxon>
        <taxon>Bavariicoccus</taxon>
    </lineage>
</organism>
<gene>
    <name evidence="4" type="ORF">DIW15_01415</name>
</gene>
<dbReference type="Pfam" id="PF00561">
    <property type="entry name" value="Abhydrolase_1"/>
    <property type="match status" value="1"/>
</dbReference>
<name>A0A3D4S5Y4_9ENTE</name>
<reference evidence="4 5" key="1">
    <citation type="journal article" date="2018" name="Nat. Biotechnol.">
        <title>A standardized bacterial taxonomy based on genome phylogeny substantially revises the tree of life.</title>
        <authorList>
            <person name="Parks D.H."/>
            <person name="Chuvochina M."/>
            <person name="Waite D.W."/>
            <person name="Rinke C."/>
            <person name="Skarshewski A."/>
            <person name="Chaumeil P.A."/>
            <person name="Hugenholtz P."/>
        </authorList>
    </citation>
    <scope>NUCLEOTIDE SEQUENCE [LARGE SCALE GENOMIC DNA]</scope>
    <source>
        <strain evidence="4">UBA11306</strain>
    </source>
</reference>
<comment type="similarity">
    <text evidence="2">Belongs to the AB hydrolase superfamily. FUS2 hydrolase family.</text>
</comment>
<sequence>MKLEVRKLKVGIVPVLEVVSKERINERLPLIIYYHGWQTSKELVLTQGRKIAQKGFRVILPDAANHGERKTPVSDIPSFTFFQSIHANLFEFESLIAYFKRAKLTNEFIGVGGVSMGGMTTCALMTHHPEINAAACVMGSPSLIAYREMLKTHISERGIFLPRDYDDLTSWMRLYDLSSYYQHLPKIPLYFWHGKEDEKIPFSQTNDFVKKHLNPFIIFHAANESHMVKGPTMDKVADFFASSYQI</sequence>
<evidence type="ECO:0000313" key="5">
    <source>
        <dbReference type="Proteomes" id="UP000262195"/>
    </source>
</evidence>
<dbReference type="PANTHER" id="PTHR22946:SF9">
    <property type="entry name" value="POLYKETIDE TRANSFERASE AF380"/>
    <property type="match status" value="1"/>
</dbReference>